<keyword evidence="9" id="KW-1185">Reference proteome</keyword>
<dbReference type="GO" id="GO:0005802">
    <property type="term" value="C:trans-Golgi network"/>
    <property type="evidence" value="ECO:0007669"/>
    <property type="project" value="TreeGrafter"/>
</dbReference>
<dbReference type="PANTHER" id="PTHR21236">
    <property type="entry name" value="GOLGI MEMBRANE PROTEIN YIP1"/>
    <property type="match status" value="1"/>
</dbReference>
<dbReference type="GO" id="GO:0048280">
    <property type="term" value="P:vesicle fusion with Golgi apparatus"/>
    <property type="evidence" value="ECO:0007669"/>
    <property type="project" value="TreeGrafter"/>
</dbReference>
<evidence type="ECO:0000256" key="7">
    <source>
        <dbReference type="SAM" id="Phobius"/>
    </source>
</evidence>
<evidence type="ECO:0000256" key="4">
    <source>
        <dbReference type="ARBA" id="ARBA00022989"/>
    </source>
</evidence>
<comment type="subcellular location">
    <subcellularLocation>
        <location evidence="1">Membrane</location>
        <topology evidence="1">Multi-pass membrane protein</topology>
    </subcellularLocation>
</comment>
<evidence type="ECO:0000313" key="9">
    <source>
        <dbReference type="Proteomes" id="UP000594263"/>
    </source>
</evidence>
<dbReference type="Gramene" id="Kaladp0423s0005.1.v1.1">
    <property type="protein sequence ID" value="Kaladp0423s0005.1.v1.1"/>
    <property type="gene ID" value="Kaladp0423s0005.v1.1"/>
</dbReference>
<dbReference type="AlphaFoldDB" id="A0A7N0V9A6"/>
<dbReference type="EnsemblPlants" id="Kaladp0423s0005.1.v1.1">
    <property type="protein sequence ID" value="Kaladp0423s0005.1.v1.1"/>
    <property type="gene ID" value="Kaladp0423s0005.v1.1"/>
</dbReference>
<comment type="similarity">
    <text evidence="2">Belongs to the YIP1 family.</text>
</comment>
<evidence type="ECO:0000256" key="5">
    <source>
        <dbReference type="ARBA" id="ARBA00023136"/>
    </source>
</evidence>
<protein>
    <recommendedName>
        <fullName evidence="10">Protein YIP</fullName>
    </recommendedName>
</protein>
<keyword evidence="5 7" id="KW-0472">Membrane</keyword>
<sequence length="228" mass="24791">MAKEFNLPPVIFPSGGTPSISTNQRRQPHPPSRPASNPSIPFVAFDIGSAASSGLPNGRLPVRVNADFEDEPTLMEELGINTRQIWHKIVSILIPFKLNPHIHEDADLSGPFVLMMAFGLFQLLAGKIHFGILLGWITVAAIWLYVVFNMLAGKNGNLDVYKCLSLIGYCMLSVVILSALALFVPRGGAVVVCTRLMVELGSCSVEHRGLAGYACLLIYALFSLLVIF</sequence>
<reference evidence="8" key="1">
    <citation type="submission" date="2021-01" db="UniProtKB">
        <authorList>
            <consortium name="EnsemblPlants"/>
        </authorList>
    </citation>
    <scope>IDENTIFICATION</scope>
</reference>
<accession>A0A7N0V9A6</accession>
<dbReference type="GO" id="GO:0016020">
    <property type="term" value="C:membrane"/>
    <property type="evidence" value="ECO:0007669"/>
    <property type="project" value="UniProtKB-SubCell"/>
</dbReference>
<dbReference type="InterPro" id="IPR045231">
    <property type="entry name" value="Yip1/4-like"/>
</dbReference>
<evidence type="ECO:0000256" key="2">
    <source>
        <dbReference type="ARBA" id="ARBA00010596"/>
    </source>
</evidence>
<dbReference type="OMA" id="ELGINTH"/>
<dbReference type="Proteomes" id="UP000594263">
    <property type="component" value="Unplaced"/>
</dbReference>
<name>A0A7N0V9A6_KALFE</name>
<organism evidence="8 9">
    <name type="scientific">Kalanchoe fedtschenkoi</name>
    <name type="common">Lavender scallops</name>
    <name type="synonym">South American air plant</name>
    <dbReference type="NCBI Taxonomy" id="63787"/>
    <lineage>
        <taxon>Eukaryota</taxon>
        <taxon>Viridiplantae</taxon>
        <taxon>Streptophyta</taxon>
        <taxon>Embryophyta</taxon>
        <taxon>Tracheophyta</taxon>
        <taxon>Spermatophyta</taxon>
        <taxon>Magnoliopsida</taxon>
        <taxon>eudicotyledons</taxon>
        <taxon>Gunneridae</taxon>
        <taxon>Pentapetalae</taxon>
        <taxon>Saxifragales</taxon>
        <taxon>Crassulaceae</taxon>
        <taxon>Kalanchoe</taxon>
    </lineage>
</organism>
<dbReference type="PANTHER" id="PTHR21236:SF2">
    <property type="entry name" value="PROTEIN YIPF"/>
    <property type="match status" value="1"/>
</dbReference>
<evidence type="ECO:0000256" key="1">
    <source>
        <dbReference type="ARBA" id="ARBA00004141"/>
    </source>
</evidence>
<evidence type="ECO:0000256" key="3">
    <source>
        <dbReference type="ARBA" id="ARBA00022692"/>
    </source>
</evidence>
<feature type="transmembrane region" description="Helical" evidence="7">
    <location>
        <begin position="210"/>
        <end position="227"/>
    </location>
</feature>
<evidence type="ECO:0000313" key="8">
    <source>
        <dbReference type="EnsemblPlants" id="Kaladp0423s0005.1.v1.1"/>
    </source>
</evidence>
<feature type="region of interest" description="Disordered" evidence="6">
    <location>
        <begin position="1"/>
        <end position="36"/>
    </location>
</feature>
<evidence type="ECO:0008006" key="10">
    <source>
        <dbReference type="Google" id="ProtNLM"/>
    </source>
</evidence>
<keyword evidence="4 7" id="KW-1133">Transmembrane helix</keyword>
<feature type="transmembrane region" description="Helical" evidence="7">
    <location>
        <begin position="130"/>
        <end position="151"/>
    </location>
</feature>
<evidence type="ECO:0000256" key="6">
    <source>
        <dbReference type="SAM" id="MobiDB-lite"/>
    </source>
</evidence>
<proteinExistence type="inferred from homology"/>
<feature type="transmembrane region" description="Helical" evidence="7">
    <location>
        <begin position="163"/>
        <end position="184"/>
    </location>
</feature>
<feature type="compositionally biased region" description="Polar residues" evidence="6">
    <location>
        <begin position="16"/>
        <end position="25"/>
    </location>
</feature>
<dbReference type="GO" id="GO:0006888">
    <property type="term" value="P:endoplasmic reticulum to Golgi vesicle-mediated transport"/>
    <property type="evidence" value="ECO:0007669"/>
    <property type="project" value="InterPro"/>
</dbReference>
<keyword evidence="3 7" id="KW-0812">Transmembrane</keyword>